<evidence type="ECO:0000256" key="4">
    <source>
        <dbReference type="ARBA" id="ARBA00022556"/>
    </source>
</evidence>
<dbReference type="OrthoDB" id="9783283at2"/>
<keyword evidence="5 10" id="KW-0479">Metal-binding</keyword>
<dbReference type="NCBIfam" id="NF003743">
    <property type="entry name" value="PRK05340.1"/>
    <property type="match status" value="1"/>
</dbReference>
<sequence>MRILFISDLHLYSGRPDLTRALLHFLATTAKDCDQLYILGDLFEAWIGDDYIPDDLQPVIDALKTLTDSGCQIFFQHGNRDFLIGERFAQLTGAQLLQDAVVIPLASGPTLLMHGDQLCTDDHEYQALRQQLRDPQWQQAVLAKPVEERLALAKQLRMASKSHTANKSTEIMDVNSQAVEQAMADNDCQLLIHGHTHRPAVHRLSDGKQRIVLGDWDKSGWYLDASEQGEQLIEFSIQASQ</sequence>
<dbReference type="InterPro" id="IPR043461">
    <property type="entry name" value="LpxH-like"/>
</dbReference>
<dbReference type="InterPro" id="IPR010138">
    <property type="entry name" value="UDP-diacylglucosamine_Hdrlase"/>
</dbReference>
<feature type="binding site" evidence="10">
    <location>
        <position position="160"/>
    </location>
    <ligand>
        <name>substrate</name>
    </ligand>
</feature>
<dbReference type="Proteomes" id="UP000283087">
    <property type="component" value="Unassembled WGS sequence"/>
</dbReference>
<dbReference type="PANTHER" id="PTHR34990">
    <property type="entry name" value="UDP-2,3-DIACYLGLUCOSAMINE HYDROLASE-RELATED"/>
    <property type="match status" value="1"/>
</dbReference>
<feature type="binding site" evidence="10">
    <location>
        <position position="41"/>
    </location>
    <ligand>
        <name>Mn(2+)</name>
        <dbReference type="ChEBI" id="CHEBI:29035"/>
        <label>1</label>
    </ligand>
</feature>
<evidence type="ECO:0000256" key="8">
    <source>
        <dbReference type="ARBA" id="ARBA00023136"/>
    </source>
</evidence>
<dbReference type="GO" id="GO:0005737">
    <property type="term" value="C:cytoplasm"/>
    <property type="evidence" value="ECO:0007669"/>
    <property type="project" value="InterPro"/>
</dbReference>
<comment type="pathway">
    <text evidence="10">Glycolipid biosynthesis; lipid IV(A) biosynthesis; lipid IV(A) from (3R)-3-hydroxytetradecanoyl-[acyl-carrier-protein] and UDP-N-acetyl-alpha-D-glucosamine: step 4/6.</text>
</comment>
<feature type="binding site" evidence="10">
    <location>
        <position position="167"/>
    </location>
    <ligand>
        <name>substrate</name>
    </ligand>
</feature>
<keyword evidence="13" id="KW-1185">Reference proteome</keyword>
<feature type="binding site" evidence="10">
    <location>
        <position position="164"/>
    </location>
    <ligand>
        <name>substrate</name>
    </ligand>
</feature>
<dbReference type="AlphaFoldDB" id="A0A430KWH0"/>
<dbReference type="UniPathway" id="UPA00359">
    <property type="reaction ID" value="UER00480"/>
</dbReference>
<feature type="binding site" evidence="10">
    <location>
        <position position="8"/>
    </location>
    <ligand>
        <name>Mn(2+)</name>
        <dbReference type="ChEBI" id="CHEBI:29035"/>
        <label>1</label>
    </ligand>
</feature>
<keyword evidence="6 10" id="KW-0378">Hydrolase</keyword>
<feature type="binding site" evidence="10">
    <location>
        <begin position="79"/>
        <end position="80"/>
    </location>
    <ligand>
        <name>substrate</name>
    </ligand>
</feature>
<evidence type="ECO:0000259" key="11">
    <source>
        <dbReference type="Pfam" id="PF00149"/>
    </source>
</evidence>
<evidence type="ECO:0000313" key="13">
    <source>
        <dbReference type="Proteomes" id="UP000283087"/>
    </source>
</evidence>
<feature type="binding site" evidence="10">
    <location>
        <position position="114"/>
    </location>
    <ligand>
        <name>Mn(2+)</name>
        <dbReference type="ChEBI" id="CHEBI:29035"/>
        <label>2</label>
    </ligand>
</feature>
<dbReference type="SUPFAM" id="SSF56300">
    <property type="entry name" value="Metallo-dependent phosphatases"/>
    <property type="match status" value="1"/>
</dbReference>
<name>A0A430KWH0_9GAMM</name>
<comment type="catalytic activity">
    <reaction evidence="10">
        <text>UDP-2-N,3-O-bis[(3R)-3-hydroxytetradecanoyl]-alpha-D-glucosamine + H2O = 2-N,3-O-bis[(3R)-3-hydroxytetradecanoyl]-alpha-D-glucosaminyl 1-phosphate + UMP + 2 H(+)</text>
        <dbReference type="Rhea" id="RHEA:25213"/>
        <dbReference type="ChEBI" id="CHEBI:15377"/>
        <dbReference type="ChEBI" id="CHEBI:15378"/>
        <dbReference type="ChEBI" id="CHEBI:57865"/>
        <dbReference type="ChEBI" id="CHEBI:57957"/>
        <dbReference type="ChEBI" id="CHEBI:78847"/>
        <dbReference type="EC" id="3.6.1.54"/>
    </reaction>
</comment>
<dbReference type="RefSeq" id="WP_126156893.1">
    <property type="nucleotide sequence ID" value="NZ_RQXW01000001.1"/>
</dbReference>
<organism evidence="12 13">
    <name type="scientific">Amphritea opalescens</name>
    <dbReference type="NCBI Taxonomy" id="2490544"/>
    <lineage>
        <taxon>Bacteria</taxon>
        <taxon>Pseudomonadati</taxon>
        <taxon>Pseudomonadota</taxon>
        <taxon>Gammaproteobacteria</taxon>
        <taxon>Oceanospirillales</taxon>
        <taxon>Oceanospirillaceae</taxon>
        <taxon>Amphritea</taxon>
    </lineage>
</organism>
<dbReference type="EC" id="3.6.1.54" evidence="10"/>
<keyword evidence="2 10" id="KW-0444">Lipid biosynthesis</keyword>
<dbReference type="InterPro" id="IPR029052">
    <property type="entry name" value="Metallo-depent_PP-like"/>
</dbReference>
<comment type="similarity">
    <text evidence="10">Belongs to the LpxH family.</text>
</comment>
<dbReference type="Pfam" id="PF00149">
    <property type="entry name" value="Metallophos"/>
    <property type="match status" value="1"/>
</dbReference>
<keyword evidence="1 10" id="KW-1003">Cell membrane</keyword>
<feature type="binding site" evidence="10">
    <location>
        <position position="122"/>
    </location>
    <ligand>
        <name>substrate</name>
    </ligand>
</feature>
<evidence type="ECO:0000256" key="5">
    <source>
        <dbReference type="ARBA" id="ARBA00022723"/>
    </source>
</evidence>
<keyword evidence="4 10" id="KW-0441">Lipid A biosynthesis</keyword>
<keyword evidence="8 10" id="KW-0472">Membrane</keyword>
<dbReference type="GO" id="GO:0030145">
    <property type="term" value="F:manganese ion binding"/>
    <property type="evidence" value="ECO:0007669"/>
    <property type="project" value="UniProtKB-UniRule"/>
</dbReference>
<evidence type="ECO:0000256" key="9">
    <source>
        <dbReference type="ARBA" id="ARBA00023211"/>
    </source>
</evidence>
<comment type="cofactor">
    <cofactor evidence="10">
        <name>Mn(2+)</name>
        <dbReference type="ChEBI" id="CHEBI:29035"/>
    </cofactor>
    <text evidence="10">Binds 2 Mn(2+) ions per subunit in a binuclear metal center.</text>
</comment>
<dbReference type="NCBIfam" id="TIGR01854">
    <property type="entry name" value="lipid_A_lpxH"/>
    <property type="match status" value="1"/>
</dbReference>
<keyword evidence="3 10" id="KW-0997">Cell inner membrane</keyword>
<evidence type="ECO:0000256" key="7">
    <source>
        <dbReference type="ARBA" id="ARBA00023098"/>
    </source>
</evidence>
<dbReference type="HAMAP" id="MF_00575">
    <property type="entry name" value="LpxH"/>
    <property type="match status" value="1"/>
</dbReference>
<dbReference type="Gene3D" id="3.60.21.10">
    <property type="match status" value="1"/>
</dbReference>
<feature type="binding site" evidence="10">
    <location>
        <position position="197"/>
    </location>
    <ligand>
        <name>Mn(2+)</name>
        <dbReference type="ChEBI" id="CHEBI:29035"/>
        <label>1</label>
    </ligand>
</feature>
<feature type="binding site" evidence="10">
    <location>
        <position position="79"/>
    </location>
    <ligand>
        <name>Mn(2+)</name>
        <dbReference type="ChEBI" id="CHEBI:29035"/>
        <label>2</label>
    </ligand>
</feature>
<feature type="binding site" evidence="10">
    <location>
        <position position="195"/>
    </location>
    <ligand>
        <name>substrate</name>
    </ligand>
</feature>
<evidence type="ECO:0000256" key="10">
    <source>
        <dbReference type="HAMAP-Rule" id="MF_00575"/>
    </source>
</evidence>
<feature type="binding site" evidence="10">
    <location>
        <position position="10"/>
    </location>
    <ligand>
        <name>Mn(2+)</name>
        <dbReference type="ChEBI" id="CHEBI:29035"/>
        <label>1</label>
    </ligand>
</feature>
<dbReference type="GO" id="GO:0008758">
    <property type="term" value="F:UDP-2,3-diacylglucosamine hydrolase activity"/>
    <property type="evidence" value="ECO:0007669"/>
    <property type="project" value="UniProtKB-UniRule"/>
</dbReference>
<proteinExistence type="inferred from homology"/>
<dbReference type="PANTHER" id="PTHR34990:SF1">
    <property type="entry name" value="UDP-2,3-DIACYLGLUCOSAMINE HYDROLASE"/>
    <property type="match status" value="1"/>
</dbReference>
<dbReference type="CDD" id="cd07398">
    <property type="entry name" value="MPP_YbbF-LpxH"/>
    <property type="match status" value="1"/>
</dbReference>
<protein>
    <recommendedName>
        <fullName evidence="10">UDP-2,3-diacylglucosamine hydrolase</fullName>
        <ecNumber evidence="10">3.6.1.54</ecNumber>
    </recommendedName>
    <alternativeName>
        <fullName evidence="10">UDP-2,3-diacylglucosamine diphosphatase</fullName>
    </alternativeName>
</protein>
<gene>
    <name evidence="10" type="primary">lpxH</name>
    <name evidence="12" type="ORF">EH243_01675</name>
</gene>
<comment type="caution">
    <text evidence="12">The sequence shown here is derived from an EMBL/GenBank/DDBJ whole genome shotgun (WGS) entry which is preliminary data.</text>
</comment>
<feature type="binding site" evidence="10">
    <location>
        <position position="195"/>
    </location>
    <ligand>
        <name>Mn(2+)</name>
        <dbReference type="ChEBI" id="CHEBI:29035"/>
        <label>2</label>
    </ligand>
</feature>
<evidence type="ECO:0000256" key="1">
    <source>
        <dbReference type="ARBA" id="ARBA00022475"/>
    </source>
</evidence>
<dbReference type="EMBL" id="RQXW01000001">
    <property type="protein sequence ID" value="RTE67683.1"/>
    <property type="molecule type" value="Genomic_DNA"/>
</dbReference>
<evidence type="ECO:0000313" key="12">
    <source>
        <dbReference type="EMBL" id="RTE67683.1"/>
    </source>
</evidence>
<feature type="domain" description="Calcineurin-like phosphoesterase" evidence="11">
    <location>
        <begin position="1"/>
        <end position="199"/>
    </location>
</feature>
<dbReference type="GO" id="GO:0009245">
    <property type="term" value="P:lipid A biosynthetic process"/>
    <property type="evidence" value="ECO:0007669"/>
    <property type="project" value="UniProtKB-UniRule"/>
</dbReference>
<feature type="binding site" evidence="10">
    <location>
        <position position="41"/>
    </location>
    <ligand>
        <name>Mn(2+)</name>
        <dbReference type="ChEBI" id="CHEBI:29035"/>
        <label>2</label>
    </ligand>
</feature>
<keyword evidence="7 10" id="KW-0443">Lipid metabolism</keyword>
<evidence type="ECO:0000256" key="3">
    <source>
        <dbReference type="ARBA" id="ARBA00022519"/>
    </source>
</evidence>
<evidence type="ECO:0000256" key="6">
    <source>
        <dbReference type="ARBA" id="ARBA00022801"/>
    </source>
</evidence>
<reference evidence="12 13" key="1">
    <citation type="submission" date="2018-11" db="EMBL/GenBank/DDBJ databases">
        <title>The draft genome sequence of Amphritea opalescens ANRC-JH13T.</title>
        <authorList>
            <person name="Fang Z."/>
            <person name="Zhang Y."/>
            <person name="Han X."/>
        </authorList>
    </citation>
    <scope>NUCLEOTIDE SEQUENCE [LARGE SCALE GENOMIC DNA]</scope>
    <source>
        <strain evidence="12 13">ANRC-JH13</strain>
    </source>
</reference>
<comment type="subcellular location">
    <subcellularLocation>
        <location evidence="10">Cell inner membrane</location>
        <topology evidence="10">Peripheral membrane protein</topology>
        <orientation evidence="10">Cytoplasmic side</orientation>
    </subcellularLocation>
</comment>
<evidence type="ECO:0000256" key="2">
    <source>
        <dbReference type="ARBA" id="ARBA00022516"/>
    </source>
</evidence>
<keyword evidence="9 10" id="KW-0464">Manganese</keyword>
<dbReference type="InterPro" id="IPR004843">
    <property type="entry name" value="Calcineurin-like_PHP"/>
</dbReference>
<comment type="function">
    <text evidence="10">Hydrolyzes the pyrophosphate bond of UDP-2,3-diacylglucosamine to yield 2,3-diacylglucosamine 1-phosphate (lipid X) and UMP by catalyzing the attack of water at the alpha-P atom. Involved in the biosynthesis of lipid A, a phosphorylated glycolipid that anchors the lipopolysaccharide to the outer membrane of the cell.</text>
</comment>
<dbReference type="GO" id="GO:0019897">
    <property type="term" value="C:extrinsic component of plasma membrane"/>
    <property type="evidence" value="ECO:0007669"/>
    <property type="project" value="UniProtKB-UniRule"/>
</dbReference>
<accession>A0A430KWH0</accession>